<feature type="region of interest" description="Disordered" evidence="1">
    <location>
        <begin position="174"/>
        <end position="225"/>
    </location>
</feature>
<reference evidence="3 4" key="1">
    <citation type="submission" date="2009-08" db="EMBL/GenBank/DDBJ databases">
        <title>The Genome Sequence of Spizellomyces punctatus strain DAOM BR117.</title>
        <authorList>
            <consortium name="The Broad Institute Genome Sequencing Platform"/>
            <person name="Russ C."/>
            <person name="Cuomo C."/>
            <person name="Shea T."/>
            <person name="Young S.K."/>
            <person name="Zeng Q."/>
            <person name="Koehrsen M."/>
            <person name="Haas B."/>
            <person name="Borodovsky M."/>
            <person name="Guigo R."/>
            <person name="Alvarado L."/>
            <person name="Berlin A."/>
            <person name="Bochicchio J."/>
            <person name="Borenstein D."/>
            <person name="Chapman S."/>
            <person name="Chen Z."/>
            <person name="Engels R."/>
            <person name="Freedman E."/>
            <person name="Gellesch M."/>
            <person name="Goldberg J."/>
            <person name="Griggs A."/>
            <person name="Gujja S."/>
            <person name="Heiman D."/>
            <person name="Hepburn T."/>
            <person name="Howarth C."/>
            <person name="Jen D."/>
            <person name="Larson L."/>
            <person name="Lewis B."/>
            <person name="Mehta T."/>
            <person name="Park D."/>
            <person name="Pearson M."/>
            <person name="Roberts A."/>
            <person name="Saif S."/>
            <person name="Shenoy N."/>
            <person name="Sisk P."/>
            <person name="Stolte C."/>
            <person name="Sykes S."/>
            <person name="Thomson T."/>
            <person name="Walk T."/>
            <person name="White J."/>
            <person name="Yandava C."/>
            <person name="Burger G."/>
            <person name="Gray M.W."/>
            <person name="Holland P.W.H."/>
            <person name="King N."/>
            <person name="Lang F.B.F."/>
            <person name="Roger A.J."/>
            <person name="Ruiz-Trillo I."/>
            <person name="Lander E."/>
            <person name="Nusbaum C."/>
        </authorList>
    </citation>
    <scope>NUCLEOTIDE SEQUENCE [LARGE SCALE GENOMIC DNA]</scope>
    <source>
        <strain evidence="3 4">DAOM BR117</strain>
    </source>
</reference>
<dbReference type="VEuPathDB" id="FungiDB:SPPG_06182"/>
<sequence>MATEAMDPADPNSGVSRSLTITGQKSDGMVEKLKAKASMPLLTRSQSELGDVRHREGSESNGLYLEASSLERRFSGKVLDFLFKKNAKAKTIDAGYGRRVDVTVGDADVTKNRGPSADDEDRQSLRSVKSNSSLKSLAEGKKGLFNFRTKKSKQKKSLDITPSISAISLVTPSDGEKEAWLPSPPVASTTSNPSQSLIPESEPSISTERSQPVTISSPSSSLHLPTISPVSGSWSWVSAESQTHPGQTDIRELRISPRASSLKLLEKLASTSIPHPEKQETSAVLPNGWSAAKKGDESGKDISPVDGPSLRDGQEQGKEEKPEPADRADDDELKRKSTARSNRSTLSDGTPVVPDVLSPPKKPVVSRAGATIETDDPSHLFWVPAHLHPELHPNDFKKWLNNADAGPTDSTVFQIGKKPLRRSKSFVERHVVITPDNVEEFVEKDNIVRSRTVSGAQYQRGGKGLPPLRRSRNIRPKRPTMRSMQESANSTADSDSGPDYADGTSKESGPVRRRSRRKADRSSSSVRKKKAGNRRSKTIIMGPVEERSLTAPSEIPMDPSVSALEKQDTDKVSTSHTFSTPTPVELPKPPLELKVDAILAGDAYTHPASPEPSFHSPSESMTPDDLEILDVPQDEMASTTEDTAIGEKQKSKKKKEGKSWNWLSGFLGKKSPGSTKHKRAASLESNGSSAAEDDTWNAYPNDRFSDADGAPRFSPEVEKQIYRMSHIKLAQHRRPLSQQVLISNLMLYILSVHADVTLNRQGPRKRGRKGRRRGKSPGASSDRSRSPGRALPIPHPATGPVVQPNSILEAPTMPRSGQYFPGAPGISSLTGIPGAASGDYVTDGSPAQGYFGNGGDSHGSERRQRNLAHLAVIKAGGIDSGSASSLEPAWVDSEYLSSDHEGDPSPRSRSYSPDRATDSEEEEDEDDVPLGMLQQHRRGSISSVSSH</sequence>
<feature type="compositionally biased region" description="Basic and acidic residues" evidence="1">
    <location>
        <begin position="312"/>
        <end position="335"/>
    </location>
</feature>
<feature type="compositionally biased region" description="Acidic residues" evidence="1">
    <location>
        <begin position="919"/>
        <end position="928"/>
    </location>
</feature>
<dbReference type="AlphaFoldDB" id="A0A0L0HB97"/>
<protein>
    <recommendedName>
        <fullName evidence="2">Protein Zds1 C-terminal domain-containing protein</fullName>
    </recommendedName>
</protein>
<evidence type="ECO:0000313" key="4">
    <source>
        <dbReference type="Proteomes" id="UP000053201"/>
    </source>
</evidence>
<dbReference type="PANTHER" id="PTHR28089">
    <property type="entry name" value="PROTEIN ZDS1-RELATED"/>
    <property type="match status" value="1"/>
</dbReference>
<feature type="region of interest" description="Disordered" evidence="1">
    <location>
        <begin position="103"/>
        <end position="134"/>
    </location>
</feature>
<feature type="region of interest" description="Disordered" evidence="1">
    <location>
        <begin position="1"/>
        <end position="27"/>
    </location>
</feature>
<feature type="compositionally biased region" description="Polar residues" evidence="1">
    <location>
        <begin position="125"/>
        <end position="134"/>
    </location>
</feature>
<feature type="compositionally biased region" description="Polar residues" evidence="1">
    <location>
        <begin position="186"/>
        <end position="209"/>
    </location>
</feature>
<dbReference type="GO" id="GO:0010971">
    <property type="term" value="P:positive regulation of G2/M transition of mitotic cell cycle"/>
    <property type="evidence" value="ECO:0007669"/>
    <property type="project" value="TreeGrafter"/>
</dbReference>
<dbReference type="EMBL" id="KQ257460">
    <property type="protein sequence ID" value="KNC98482.1"/>
    <property type="molecule type" value="Genomic_DNA"/>
</dbReference>
<gene>
    <name evidence="3" type="ORF">SPPG_06182</name>
</gene>
<feature type="compositionally biased region" description="Basic residues" evidence="1">
    <location>
        <begin position="762"/>
        <end position="775"/>
    </location>
</feature>
<feature type="region of interest" description="Disordered" evidence="1">
    <location>
        <begin position="270"/>
        <end position="363"/>
    </location>
</feature>
<dbReference type="RefSeq" id="XP_016606522.1">
    <property type="nucleotide sequence ID" value="XM_016754384.1"/>
</dbReference>
<feature type="region of interest" description="Disordered" evidence="1">
    <location>
        <begin position="894"/>
        <end position="947"/>
    </location>
</feature>
<dbReference type="OrthoDB" id="5589766at2759"/>
<keyword evidence="4" id="KW-1185">Reference proteome</keyword>
<dbReference type="OMA" id="NDDEGCH"/>
<evidence type="ECO:0000259" key="2">
    <source>
        <dbReference type="SMART" id="SM01327"/>
    </source>
</evidence>
<feature type="region of interest" description="Disordered" evidence="1">
    <location>
        <begin position="452"/>
        <end position="590"/>
    </location>
</feature>
<dbReference type="InterPro" id="IPR040206">
    <property type="entry name" value="Zds1/2"/>
</dbReference>
<feature type="compositionally biased region" description="Polar residues" evidence="1">
    <location>
        <begin position="339"/>
        <end position="348"/>
    </location>
</feature>
<feature type="region of interest" description="Disordered" evidence="1">
    <location>
        <begin position="39"/>
        <end position="61"/>
    </location>
</feature>
<feature type="compositionally biased region" description="Polar residues" evidence="1">
    <location>
        <begin position="482"/>
        <end position="494"/>
    </location>
</feature>
<evidence type="ECO:0000313" key="3">
    <source>
        <dbReference type="EMBL" id="KNC98482.1"/>
    </source>
</evidence>
<dbReference type="InterPro" id="IPR013941">
    <property type="entry name" value="ZDS1_C"/>
</dbReference>
<name>A0A0L0HB97_SPIPD</name>
<feature type="compositionally biased region" description="Basic residues" evidence="1">
    <location>
        <begin position="469"/>
        <end position="480"/>
    </location>
</feature>
<dbReference type="GO" id="GO:0030010">
    <property type="term" value="P:establishment of cell polarity"/>
    <property type="evidence" value="ECO:0007669"/>
    <property type="project" value="TreeGrafter"/>
</dbReference>
<evidence type="ECO:0000256" key="1">
    <source>
        <dbReference type="SAM" id="MobiDB-lite"/>
    </source>
</evidence>
<dbReference type="GeneID" id="27689507"/>
<accession>A0A0L0HB97</accession>
<feature type="compositionally biased region" description="Low complexity" evidence="1">
    <location>
        <begin position="606"/>
        <end position="620"/>
    </location>
</feature>
<dbReference type="Proteomes" id="UP000053201">
    <property type="component" value="Unassembled WGS sequence"/>
</dbReference>
<feature type="compositionally biased region" description="Basic residues" evidence="1">
    <location>
        <begin position="526"/>
        <end position="537"/>
    </location>
</feature>
<feature type="compositionally biased region" description="Polar residues" evidence="1">
    <location>
        <begin position="13"/>
        <end position="25"/>
    </location>
</feature>
<dbReference type="STRING" id="645134.A0A0L0HB97"/>
<organism evidence="3 4">
    <name type="scientific">Spizellomyces punctatus (strain DAOM BR117)</name>
    <dbReference type="NCBI Taxonomy" id="645134"/>
    <lineage>
        <taxon>Eukaryota</taxon>
        <taxon>Fungi</taxon>
        <taxon>Fungi incertae sedis</taxon>
        <taxon>Chytridiomycota</taxon>
        <taxon>Chytridiomycota incertae sedis</taxon>
        <taxon>Chytridiomycetes</taxon>
        <taxon>Spizellomycetales</taxon>
        <taxon>Spizellomycetaceae</taxon>
        <taxon>Spizellomyces</taxon>
    </lineage>
</organism>
<dbReference type="SMART" id="SM01327">
    <property type="entry name" value="Zds_C"/>
    <property type="match status" value="1"/>
</dbReference>
<feature type="region of interest" description="Disordered" evidence="1">
    <location>
        <begin position="603"/>
        <end position="712"/>
    </location>
</feature>
<feature type="compositionally biased region" description="Low complexity" evidence="1">
    <location>
        <begin position="210"/>
        <end position="225"/>
    </location>
</feature>
<dbReference type="Pfam" id="PF08632">
    <property type="entry name" value="Zds_C"/>
    <property type="match status" value="1"/>
</dbReference>
<dbReference type="GO" id="GO:0005737">
    <property type="term" value="C:cytoplasm"/>
    <property type="evidence" value="ECO:0007669"/>
    <property type="project" value="TreeGrafter"/>
</dbReference>
<proteinExistence type="predicted"/>
<dbReference type="InParanoid" id="A0A0L0HB97"/>
<feature type="domain" description="Protein Zds1 C-terminal" evidence="2">
    <location>
        <begin position="702"/>
        <end position="754"/>
    </location>
</feature>
<feature type="region of interest" description="Disordered" evidence="1">
    <location>
        <begin position="760"/>
        <end position="824"/>
    </location>
</feature>
<dbReference type="PANTHER" id="PTHR28089:SF1">
    <property type="entry name" value="PROTEIN ZDS1-RELATED"/>
    <property type="match status" value="1"/>
</dbReference>
<feature type="compositionally biased region" description="Basic and acidic residues" evidence="1">
    <location>
        <begin position="897"/>
        <end position="906"/>
    </location>
</feature>